<protein>
    <recommendedName>
        <fullName evidence="11">Phospholipase-like protein</fullName>
    </recommendedName>
</protein>
<evidence type="ECO:0000256" key="7">
    <source>
        <dbReference type="ARBA" id="ARBA00023306"/>
    </source>
</evidence>
<keyword evidence="2" id="KW-0132">Cell division</keyword>
<keyword evidence="3" id="KW-0227">DNA damage</keyword>
<comment type="subcellular location">
    <subcellularLocation>
        <location evidence="1">Nucleus</location>
    </subcellularLocation>
</comment>
<dbReference type="EMBL" id="EQ974038">
    <property type="protein sequence ID" value="EEF35053.1"/>
    <property type="molecule type" value="Genomic_DNA"/>
</dbReference>
<reference evidence="10" key="1">
    <citation type="journal article" date="2010" name="Nat. Biotechnol.">
        <title>Draft genome sequence of the oilseed species Ricinus communis.</title>
        <authorList>
            <person name="Chan A.P."/>
            <person name="Crabtree J."/>
            <person name="Zhao Q."/>
            <person name="Lorenzi H."/>
            <person name="Orvis J."/>
            <person name="Puiu D."/>
            <person name="Melake-Berhan A."/>
            <person name="Jones K.M."/>
            <person name="Redman J."/>
            <person name="Chen G."/>
            <person name="Cahoon E.B."/>
            <person name="Gedil M."/>
            <person name="Stanke M."/>
            <person name="Haas B.J."/>
            <person name="Wortman J.R."/>
            <person name="Fraser-Liggett C.M."/>
            <person name="Ravel J."/>
            <person name="Rabinowicz P.D."/>
        </authorList>
    </citation>
    <scope>NUCLEOTIDE SEQUENCE [LARGE SCALE GENOMIC DNA]</scope>
    <source>
        <strain evidence="10">cv. Hale</strain>
    </source>
</reference>
<dbReference type="GO" id="GO:0000785">
    <property type="term" value="C:chromatin"/>
    <property type="evidence" value="ECO:0000318"/>
    <property type="project" value="GO_Central"/>
</dbReference>
<dbReference type="Pfam" id="PF05278">
    <property type="entry name" value="PEARLI-4"/>
    <property type="match status" value="1"/>
</dbReference>
<dbReference type="GO" id="GO:0035825">
    <property type="term" value="P:homologous recombination"/>
    <property type="evidence" value="ECO:0007669"/>
    <property type="project" value="UniProtKB-ARBA"/>
</dbReference>
<dbReference type="eggNOG" id="KOG1525">
    <property type="taxonomic scope" value="Eukaryota"/>
</dbReference>
<proteinExistence type="predicted"/>
<keyword evidence="6" id="KW-0539">Nucleus</keyword>
<dbReference type="STRING" id="3988.B9SMT2"/>
<evidence type="ECO:0000256" key="1">
    <source>
        <dbReference type="ARBA" id="ARBA00004123"/>
    </source>
</evidence>
<evidence type="ECO:0000313" key="10">
    <source>
        <dbReference type="Proteomes" id="UP000008311"/>
    </source>
</evidence>
<dbReference type="AlphaFoldDB" id="B9SMT2"/>
<evidence type="ECO:0000313" key="9">
    <source>
        <dbReference type="EMBL" id="EEF35053.1"/>
    </source>
</evidence>
<name>B9SMT2_RICCO</name>
<dbReference type="Pfam" id="PF20168">
    <property type="entry name" value="PDS5"/>
    <property type="match status" value="1"/>
</dbReference>
<keyword evidence="10" id="KW-1185">Reference proteome</keyword>
<feature type="coiled-coil region" evidence="8">
    <location>
        <begin position="493"/>
        <end position="541"/>
    </location>
</feature>
<evidence type="ECO:0008006" key="11">
    <source>
        <dbReference type="Google" id="ProtNLM"/>
    </source>
</evidence>
<dbReference type="InterPro" id="IPR007942">
    <property type="entry name" value="PLipase-like"/>
</dbReference>
<dbReference type="GO" id="GO:0006281">
    <property type="term" value="P:DNA repair"/>
    <property type="evidence" value="ECO:0007669"/>
    <property type="project" value="UniProtKB-KW"/>
</dbReference>
<accession>B9SMT2</accession>
<organism evidence="9 10">
    <name type="scientific">Ricinus communis</name>
    <name type="common">Castor bean</name>
    <dbReference type="NCBI Taxonomy" id="3988"/>
    <lineage>
        <taxon>Eukaryota</taxon>
        <taxon>Viridiplantae</taxon>
        <taxon>Streptophyta</taxon>
        <taxon>Embryophyta</taxon>
        <taxon>Tracheophyta</taxon>
        <taxon>Spermatophyta</taxon>
        <taxon>Magnoliopsida</taxon>
        <taxon>eudicotyledons</taxon>
        <taxon>Gunneridae</taxon>
        <taxon>Pentapetalae</taxon>
        <taxon>rosids</taxon>
        <taxon>fabids</taxon>
        <taxon>Malpighiales</taxon>
        <taxon>Euphorbiaceae</taxon>
        <taxon>Acalyphoideae</taxon>
        <taxon>Acalypheae</taxon>
        <taxon>Ricinus</taxon>
    </lineage>
</organism>
<dbReference type="Proteomes" id="UP000008311">
    <property type="component" value="Unassembled WGS sequence"/>
</dbReference>
<dbReference type="SUPFAM" id="SSF48371">
    <property type="entry name" value="ARM repeat"/>
    <property type="match status" value="1"/>
</dbReference>
<evidence type="ECO:0000256" key="3">
    <source>
        <dbReference type="ARBA" id="ARBA00022763"/>
    </source>
</evidence>
<evidence type="ECO:0000256" key="6">
    <source>
        <dbReference type="ARBA" id="ARBA00023242"/>
    </source>
</evidence>
<dbReference type="InterPro" id="IPR016024">
    <property type="entry name" value="ARM-type_fold"/>
</dbReference>
<gene>
    <name evidence="9" type="ORF">RCOM_0470850</name>
</gene>
<evidence type="ECO:0000256" key="4">
    <source>
        <dbReference type="ARBA" id="ARBA00022776"/>
    </source>
</evidence>
<dbReference type="GO" id="GO:0051301">
    <property type="term" value="P:cell division"/>
    <property type="evidence" value="ECO:0007669"/>
    <property type="project" value="UniProtKB-KW"/>
</dbReference>
<dbReference type="InParanoid" id="B9SMT2"/>
<dbReference type="GO" id="GO:0005634">
    <property type="term" value="C:nucleus"/>
    <property type="evidence" value="ECO:0000318"/>
    <property type="project" value="GO_Central"/>
</dbReference>
<evidence type="ECO:0000256" key="8">
    <source>
        <dbReference type="SAM" id="Coils"/>
    </source>
</evidence>
<evidence type="ECO:0000256" key="5">
    <source>
        <dbReference type="ARBA" id="ARBA00023204"/>
    </source>
</evidence>
<keyword evidence="7" id="KW-0131">Cell cycle</keyword>
<evidence type="ECO:0000256" key="2">
    <source>
        <dbReference type="ARBA" id="ARBA00022618"/>
    </source>
</evidence>
<keyword evidence="8" id="KW-0175">Coiled coil</keyword>
<dbReference type="GO" id="GO:0140670">
    <property type="term" value="F:cohesin unloader activity"/>
    <property type="evidence" value="ECO:0000318"/>
    <property type="project" value="GO_Central"/>
</dbReference>
<sequence>MAGKELEQRLIDDGHKLLAPPYSIDDLLSILDRIEVSLSKVNQSPHGSMVAALSPLRIALVSDKLLRHSDTDVKVAVAACISQIIRITAPEAPYDDKKMTEVFHLIVAAFQKLSHMSSCCYSKVVSILVTIATTRAVVVMMDLDCHELIVEMFQLFLIITRSNNSDVVSAAMVAIMTIAILESDDISLEIVNSLLVSVRKENQNVAPASWKLGKEVIKNCAAKIGPCILRTVKSLGVSLDNYDQIIYSICQKATSNIKSFDLHSSEERLGQSMDFLGSESLKLLPLNKYGDLLAIKCHKAKITGGPFVMRGNKWEKKCCYAVDVPSNIQPASTKTCLDQSAIPWNCEKQESKNRNLYIPFSEDTFPANSGGANVCSETTLVQGYEVKTSLAAILTSIFAKYGDIAANCHYKSPTMRASLLETVCNIVQRLQSTDMPLTLSEIKVLKNEIKDLEGEQLKLSWLTQPLEKISEFEKIAEMHSMLKSVKANSMMIVKAATKELEEELTELVALQKRMGETENRIKAMKLVARKVDDAIKEAEDQDRCWLRQITLL</sequence>
<keyword evidence="5" id="KW-0234">DNA repair</keyword>
<dbReference type="GO" id="GO:0007064">
    <property type="term" value="P:mitotic sister chromatid cohesion"/>
    <property type="evidence" value="ECO:0000318"/>
    <property type="project" value="GO_Central"/>
</dbReference>
<keyword evidence="4" id="KW-0498">Mitosis</keyword>
<dbReference type="PANTHER" id="PTHR12663">
    <property type="entry name" value="ANDROGEN INDUCED INHIBITOR OF PROLIFERATION AS3 / PDS5-RELATED"/>
    <property type="match status" value="1"/>
</dbReference>
<dbReference type="PANTHER" id="PTHR12663:SF33">
    <property type="entry name" value="PHOSPHOLIPASE-LIKE PROTEIN"/>
    <property type="match status" value="1"/>
</dbReference>
<dbReference type="InterPro" id="IPR039776">
    <property type="entry name" value="Pds5"/>
</dbReference>